<proteinExistence type="inferred from homology"/>
<dbReference type="InterPro" id="IPR013325">
    <property type="entry name" value="RNA_pol_sigma_r2"/>
</dbReference>
<dbReference type="CDD" id="cd06171">
    <property type="entry name" value="Sigma70_r4"/>
    <property type="match status" value="1"/>
</dbReference>
<evidence type="ECO:0000259" key="7">
    <source>
        <dbReference type="Pfam" id="PF04545"/>
    </source>
</evidence>
<keyword evidence="3" id="KW-0731">Sigma factor</keyword>
<dbReference type="InterPro" id="IPR007627">
    <property type="entry name" value="RNA_pol_sigma70_r2"/>
</dbReference>
<dbReference type="Gene3D" id="1.10.1740.10">
    <property type="match status" value="1"/>
</dbReference>
<evidence type="ECO:0000256" key="1">
    <source>
        <dbReference type="ARBA" id="ARBA00010641"/>
    </source>
</evidence>
<protein>
    <submittedName>
        <fullName evidence="8">Sigma-70 family RNA polymerase sigma factor</fullName>
    </submittedName>
</protein>
<dbReference type="AlphaFoldDB" id="A0A7H0VIR0"/>
<dbReference type="PANTHER" id="PTHR43133:SF62">
    <property type="entry name" value="RNA POLYMERASE SIGMA FACTOR SIGZ"/>
    <property type="match status" value="1"/>
</dbReference>
<dbReference type="Pfam" id="PF04542">
    <property type="entry name" value="Sigma70_r2"/>
    <property type="match status" value="1"/>
</dbReference>
<dbReference type="InterPro" id="IPR036388">
    <property type="entry name" value="WH-like_DNA-bd_sf"/>
</dbReference>
<name>A0A7H0VIR0_9FLAO</name>
<keyword evidence="5" id="KW-0804">Transcription</keyword>
<dbReference type="PANTHER" id="PTHR43133">
    <property type="entry name" value="RNA POLYMERASE ECF-TYPE SIGMA FACTO"/>
    <property type="match status" value="1"/>
</dbReference>
<evidence type="ECO:0000256" key="4">
    <source>
        <dbReference type="ARBA" id="ARBA00023125"/>
    </source>
</evidence>
<dbReference type="InterPro" id="IPR039425">
    <property type="entry name" value="RNA_pol_sigma-70-like"/>
</dbReference>
<evidence type="ECO:0000313" key="9">
    <source>
        <dbReference type="Proteomes" id="UP000516305"/>
    </source>
</evidence>
<gene>
    <name evidence="8" type="ORF">H4K34_07135</name>
</gene>
<dbReference type="GO" id="GO:0006352">
    <property type="term" value="P:DNA-templated transcription initiation"/>
    <property type="evidence" value="ECO:0007669"/>
    <property type="project" value="InterPro"/>
</dbReference>
<keyword evidence="4" id="KW-0238">DNA-binding</keyword>
<evidence type="ECO:0000313" key="8">
    <source>
        <dbReference type="EMBL" id="QNR25608.1"/>
    </source>
</evidence>
<dbReference type="Gene3D" id="1.10.10.10">
    <property type="entry name" value="Winged helix-like DNA-binding domain superfamily/Winged helix DNA-binding domain"/>
    <property type="match status" value="1"/>
</dbReference>
<feature type="domain" description="RNA polymerase sigma-70 region 2" evidence="6">
    <location>
        <begin position="27"/>
        <end position="95"/>
    </location>
</feature>
<dbReference type="GO" id="GO:0003677">
    <property type="term" value="F:DNA binding"/>
    <property type="evidence" value="ECO:0007669"/>
    <property type="project" value="InterPro"/>
</dbReference>
<comment type="similarity">
    <text evidence="1">Belongs to the sigma-70 factor family. ECF subfamily.</text>
</comment>
<keyword evidence="9" id="KW-1185">Reference proteome</keyword>
<dbReference type="GO" id="GO:0016987">
    <property type="term" value="F:sigma factor activity"/>
    <property type="evidence" value="ECO:0007669"/>
    <property type="project" value="UniProtKB-KW"/>
</dbReference>
<dbReference type="SUPFAM" id="SSF88946">
    <property type="entry name" value="Sigma2 domain of RNA polymerase sigma factors"/>
    <property type="match status" value="1"/>
</dbReference>
<dbReference type="NCBIfam" id="TIGR02937">
    <property type="entry name" value="sigma70-ECF"/>
    <property type="match status" value="1"/>
</dbReference>
<evidence type="ECO:0000256" key="3">
    <source>
        <dbReference type="ARBA" id="ARBA00023082"/>
    </source>
</evidence>
<keyword evidence="2" id="KW-0805">Transcription regulation</keyword>
<dbReference type="InterPro" id="IPR013324">
    <property type="entry name" value="RNA_pol_sigma_r3/r4-like"/>
</dbReference>
<dbReference type="SUPFAM" id="SSF88659">
    <property type="entry name" value="Sigma3 and sigma4 domains of RNA polymerase sigma factors"/>
    <property type="match status" value="1"/>
</dbReference>
<dbReference type="InterPro" id="IPR007630">
    <property type="entry name" value="RNA_pol_sigma70_r4"/>
</dbReference>
<dbReference type="Pfam" id="PF04545">
    <property type="entry name" value="Sigma70_r4"/>
    <property type="match status" value="1"/>
</dbReference>
<dbReference type="KEGG" id="chyd:H4K34_07135"/>
<reference evidence="8 9" key="1">
    <citation type="submission" date="2020-08" db="EMBL/GenBank/DDBJ databases">
        <title>Croceimicrobium hydrocarbonivorans gen. nov., sp. nov., a novel marine bacterium isolated from a bacterial consortium that degrades polyethylene terephthalate.</title>
        <authorList>
            <person name="Liu R."/>
        </authorList>
    </citation>
    <scope>NUCLEOTIDE SEQUENCE [LARGE SCALE GENOMIC DNA]</scope>
    <source>
        <strain evidence="8 9">A20-9</strain>
    </source>
</reference>
<dbReference type="Proteomes" id="UP000516305">
    <property type="component" value="Chromosome"/>
</dbReference>
<evidence type="ECO:0000256" key="5">
    <source>
        <dbReference type="ARBA" id="ARBA00023163"/>
    </source>
</evidence>
<organism evidence="8 9">
    <name type="scientific">Croceimicrobium hydrocarbonivorans</name>
    <dbReference type="NCBI Taxonomy" id="2761580"/>
    <lineage>
        <taxon>Bacteria</taxon>
        <taxon>Pseudomonadati</taxon>
        <taxon>Bacteroidota</taxon>
        <taxon>Flavobacteriia</taxon>
        <taxon>Flavobacteriales</taxon>
        <taxon>Owenweeksiaceae</taxon>
        <taxon>Croceimicrobium</taxon>
    </lineage>
</organism>
<evidence type="ECO:0000256" key="2">
    <source>
        <dbReference type="ARBA" id="ARBA00023015"/>
    </source>
</evidence>
<feature type="domain" description="RNA polymerase sigma-70 region 4" evidence="7">
    <location>
        <begin position="127"/>
        <end position="174"/>
    </location>
</feature>
<sequence length="183" mass="21288">MSKRPPIEVKIVDLLQDGKQEAMSLIYDNYGAVLFGLCVRMMPSREDAEEVFQEAMIKIWRYAQSYDADKARLYTWMMNIMRNACIDQIRKNDRRPQIQDVETHVYKVDAVHQSNLPVDHIGLEKELEKLRPEDRKVLELAYFQGFTQGEIAKKLNVPLGTVKTRARKAISELKRFLARDIGS</sequence>
<evidence type="ECO:0000259" key="6">
    <source>
        <dbReference type="Pfam" id="PF04542"/>
    </source>
</evidence>
<dbReference type="EMBL" id="CP060139">
    <property type="protein sequence ID" value="QNR25608.1"/>
    <property type="molecule type" value="Genomic_DNA"/>
</dbReference>
<dbReference type="InterPro" id="IPR014284">
    <property type="entry name" value="RNA_pol_sigma-70_dom"/>
</dbReference>
<dbReference type="RefSeq" id="WP_210760134.1">
    <property type="nucleotide sequence ID" value="NZ_CP060139.1"/>
</dbReference>
<accession>A0A7H0VIR0</accession>